<dbReference type="EMBL" id="GBXM01079605">
    <property type="protein sequence ID" value="JAH28972.1"/>
    <property type="molecule type" value="Transcribed_RNA"/>
</dbReference>
<protein>
    <submittedName>
        <fullName evidence="1">Uncharacterized protein</fullName>
    </submittedName>
</protein>
<name>A0A0E9RJI5_ANGAN</name>
<evidence type="ECO:0000313" key="1">
    <source>
        <dbReference type="EMBL" id="JAH28972.1"/>
    </source>
</evidence>
<sequence length="44" mass="5181">MEWTTITWAQSPCSRKWTPTEPSFLTENIIKERRVASNQWPCAV</sequence>
<reference evidence="1" key="2">
    <citation type="journal article" date="2015" name="Fish Shellfish Immunol.">
        <title>Early steps in the European eel (Anguilla anguilla)-Vibrio vulnificus interaction in the gills: Role of the RtxA13 toxin.</title>
        <authorList>
            <person name="Callol A."/>
            <person name="Pajuelo D."/>
            <person name="Ebbesson L."/>
            <person name="Teles M."/>
            <person name="MacKenzie S."/>
            <person name="Amaro C."/>
        </authorList>
    </citation>
    <scope>NUCLEOTIDE SEQUENCE</scope>
</reference>
<organism evidence="1">
    <name type="scientific">Anguilla anguilla</name>
    <name type="common">European freshwater eel</name>
    <name type="synonym">Muraena anguilla</name>
    <dbReference type="NCBI Taxonomy" id="7936"/>
    <lineage>
        <taxon>Eukaryota</taxon>
        <taxon>Metazoa</taxon>
        <taxon>Chordata</taxon>
        <taxon>Craniata</taxon>
        <taxon>Vertebrata</taxon>
        <taxon>Euteleostomi</taxon>
        <taxon>Actinopterygii</taxon>
        <taxon>Neopterygii</taxon>
        <taxon>Teleostei</taxon>
        <taxon>Anguilliformes</taxon>
        <taxon>Anguillidae</taxon>
        <taxon>Anguilla</taxon>
    </lineage>
</organism>
<dbReference type="AlphaFoldDB" id="A0A0E9RJI5"/>
<reference evidence="1" key="1">
    <citation type="submission" date="2014-11" db="EMBL/GenBank/DDBJ databases">
        <authorList>
            <person name="Amaro Gonzalez C."/>
        </authorList>
    </citation>
    <scope>NUCLEOTIDE SEQUENCE</scope>
</reference>
<proteinExistence type="predicted"/>
<accession>A0A0E9RJI5</accession>